<dbReference type="HOGENOM" id="CLU_026936_2_0_1"/>
<evidence type="ECO:0000313" key="4">
    <source>
        <dbReference type="Proteomes" id="UP000054321"/>
    </source>
</evidence>
<feature type="region of interest" description="Disordered" evidence="1">
    <location>
        <begin position="303"/>
        <end position="324"/>
    </location>
</feature>
<dbReference type="FunCoup" id="A0A0C3CRV8">
    <property type="interactions" value="841"/>
</dbReference>
<feature type="compositionally biased region" description="Basic and acidic residues" evidence="1">
    <location>
        <begin position="304"/>
        <end position="315"/>
    </location>
</feature>
<accession>A0A0C3CRV8</accession>
<dbReference type="PROSITE" id="PS50833">
    <property type="entry name" value="BRIX"/>
    <property type="match status" value="1"/>
</dbReference>
<feature type="region of interest" description="Disordered" evidence="1">
    <location>
        <begin position="377"/>
        <end position="455"/>
    </location>
</feature>
<reference evidence="4" key="2">
    <citation type="submission" date="2015-01" db="EMBL/GenBank/DDBJ databases">
        <title>Evolutionary Origins and Diversification of the Mycorrhizal Mutualists.</title>
        <authorList>
            <consortium name="DOE Joint Genome Institute"/>
            <consortium name="Mycorrhizal Genomics Consortium"/>
            <person name="Kohler A."/>
            <person name="Kuo A."/>
            <person name="Nagy L.G."/>
            <person name="Floudas D."/>
            <person name="Copeland A."/>
            <person name="Barry K.W."/>
            <person name="Cichocki N."/>
            <person name="Veneault-Fourrey C."/>
            <person name="LaButti K."/>
            <person name="Lindquist E.A."/>
            <person name="Lipzen A."/>
            <person name="Lundell T."/>
            <person name="Morin E."/>
            <person name="Murat C."/>
            <person name="Riley R."/>
            <person name="Ohm R."/>
            <person name="Sun H."/>
            <person name="Tunlid A."/>
            <person name="Henrissat B."/>
            <person name="Grigoriev I.V."/>
            <person name="Hibbett D.S."/>
            <person name="Martin F."/>
        </authorList>
    </citation>
    <scope>NUCLEOTIDE SEQUENCE [LARGE SCALE GENOMIC DNA]</scope>
    <source>
        <strain evidence="4">Zn</strain>
    </source>
</reference>
<sequence length="455" mass="50964">MARKRTKKRTHVGASNGATRHTPANQGRHDPKSMVIRIGAGEVGPSVSQLVKDVRAMMEPGTASRLKERRGNRLRDYLTMAGPLSVSHLLLFSRSESGNTNLRLALTPRGPTLHFHIEKYSLCKDIRKALKHPKGSGKEYLSPPLLVMNNFISKDADPGAQKRVPKHLESLTTEIFQSLFPPINPQATPLSSIRRVMLLNREKTEDESYIINLRHYNITTKATGLSRPLRRLNAAEKLLHSQKSGKSKTSGLPNLGKLEDIADYMIGGADGEGYMTDATSGSEVDTDAEVEVIETRAKKILSWKQKDKSRDDQREGAGNGVQKRAVKLVESGPRMKMRLTKVEEGVCSGKVMWHERIQKTSAEVKEMDELWEKRRVEKEARKKIQRENIEKKKKAKGGDAKTGGVGDENEDEEEDEMDVDEWDSEGLEGDGEMELNEDMDDKGEWEDEEEEIAAG</sequence>
<dbReference type="PANTHER" id="PTHR12661">
    <property type="entry name" value="PETER PAN-RELATED"/>
    <property type="match status" value="1"/>
</dbReference>
<dbReference type="OrthoDB" id="10261452at2759"/>
<reference evidence="3 4" key="1">
    <citation type="submission" date="2014-04" db="EMBL/GenBank/DDBJ databases">
        <authorList>
            <consortium name="DOE Joint Genome Institute"/>
            <person name="Kuo A."/>
            <person name="Martino E."/>
            <person name="Perotto S."/>
            <person name="Kohler A."/>
            <person name="Nagy L.G."/>
            <person name="Floudas D."/>
            <person name="Copeland A."/>
            <person name="Barry K.W."/>
            <person name="Cichocki N."/>
            <person name="Veneault-Fourrey C."/>
            <person name="LaButti K."/>
            <person name="Lindquist E.A."/>
            <person name="Lipzen A."/>
            <person name="Lundell T."/>
            <person name="Morin E."/>
            <person name="Murat C."/>
            <person name="Sun H."/>
            <person name="Tunlid A."/>
            <person name="Henrissat B."/>
            <person name="Grigoriev I.V."/>
            <person name="Hibbett D.S."/>
            <person name="Martin F."/>
            <person name="Nordberg H.P."/>
            <person name="Cantor M.N."/>
            <person name="Hua S.X."/>
        </authorList>
    </citation>
    <scope>NUCLEOTIDE SEQUENCE [LARGE SCALE GENOMIC DNA]</scope>
    <source>
        <strain evidence="3 4">Zn</strain>
    </source>
</reference>
<keyword evidence="4" id="KW-1185">Reference proteome</keyword>
<feature type="region of interest" description="Disordered" evidence="1">
    <location>
        <begin position="1"/>
        <end position="31"/>
    </location>
</feature>
<dbReference type="GO" id="GO:0019843">
    <property type="term" value="F:rRNA binding"/>
    <property type="evidence" value="ECO:0007669"/>
    <property type="project" value="InterPro"/>
</dbReference>
<evidence type="ECO:0000256" key="1">
    <source>
        <dbReference type="SAM" id="MobiDB-lite"/>
    </source>
</evidence>
<dbReference type="AlphaFoldDB" id="A0A0C3CRV8"/>
<feature type="domain" description="Brix" evidence="2">
    <location>
        <begin position="33"/>
        <end position="348"/>
    </location>
</feature>
<evidence type="ECO:0000313" key="3">
    <source>
        <dbReference type="EMBL" id="KIN01744.1"/>
    </source>
</evidence>
<dbReference type="Pfam" id="PF04427">
    <property type="entry name" value="Brix"/>
    <property type="match status" value="1"/>
</dbReference>
<dbReference type="InterPro" id="IPR045112">
    <property type="entry name" value="PPAN-like"/>
</dbReference>
<dbReference type="GO" id="GO:0030687">
    <property type="term" value="C:preribosome, large subunit precursor"/>
    <property type="evidence" value="ECO:0007669"/>
    <property type="project" value="TreeGrafter"/>
</dbReference>
<dbReference type="PANTHER" id="PTHR12661:SF5">
    <property type="entry name" value="SUPPRESSOR OF SWI4 1 HOMOLOG"/>
    <property type="match status" value="1"/>
</dbReference>
<gene>
    <name evidence="3" type="ORF">OIDMADRAFT_103048</name>
</gene>
<dbReference type="InterPro" id="IPR007109">
    <property type="entry name" value="Brix"/>
</dbReference>
<dbReference type="InParanoid" id="A0A0C3CRV8"/>
<proteinExistence type="predicted"/>
<name>A0A0C3CRV8_OIDMZ</name>
<feature type="compositionally biased region" description="Basic and acidic residues" evidence="1">
    <location>
        <begin position="377"/>
        <end position="390"/>
    </location>
</feature>
<organism evidence="3 4">
    <name type="scientific">Oidiodendron maius (strain Zn)</name>
    <dbReference type="NCBI Taxonomy" id="913774"/>
    <lineage>
        <taxon>Eukaryota</taxon>
        <taxon>Fungi</taxon>
        <taxon>Dikarya</taxon>
        <taxon>Ascomycota</taxon>
        <taxon>Pezizomycotina</taxon>
        <taxon>Leotiomycetes</taxon>
        <taxon>Leotiomycetes incertae sedis</taxon>
        <taxon>Myxotrichaceae</taxon>
        <taxon>Oidiodendron</taxon>
    </lineage>
</organism>
<dbReference type="STRING" id="913774.A0A0C3CRV8"/>
<dbReference type="SMART" id="SM00879">
    <property type="entry name" value="Brix"/>
    <property type="match status" value="1"/>
</dbReference>
<evidence type="ECO:0000259" key="2">
    <source>
        <dbReference type="PROSITE" id="PS50833"/>
    </source>
</evidence>
<dbReference type="EMBL" id="KN832875">
    <property type="protein sequence ID" value="KIN01744.1"/>
    <property type="molecule type" value="Genomic_DNA"/>
</dbReference>
<protein>
    <recommendedName>
        <fullName evidence="2">Brix domain-containing protein</fullName>
    </recommendedName>
</protein>
<dbReference type="Proteomes" id="UP000054321">
    <property type="component" value="Unassembled WGS sequence"/>
</dbReference>
<dbReference type="GO" id="GO:0000027">
    <property type="term" value="P:ribosomal large subunit assembly"/>
    <property type="evidence" value="ECO:0007669"/>
    <property type="project" value="TreeGrafter"/>
</dbReference>
<feature type="compositionally biased region" description="Basic residues" evidence="1">
    <location>
        <begin position="1"/>
        <end position="11"/>
    </location>
</feature>
<feature type="compositionally biased region" description="Polar residues" evidence="1">
    <location>
        <begin position="16"/>
        <end position="25"/>
    </location>
</feature>
<feature type="compositionally biased region" description="Acidic residues" evidence="1">
    <location>
        <begin position="407"/>
        <end position="455"/>
    </location>
</feature>
<dbReference type="GO" id="GO:0006364">
    <property type="term" value="P:rRNA processing"/>
    <property type="evidence" value="ECO:0007669"/>
    <property type="project" value="InterPro"/>
</dbReference>